<gene>
    <name evidence="3" type="ORF">HJC23_003611</name>
</gene>
<evidence type="ECO:0008006" key="5">
    <source>
        <dbReference type="Google" id="ProtNLM"/>
    </source>
</evidence>
<proteinExistence type="predicted"/>
<accession>A0ABD3QJ42</accession>
<dbReference type="AlphaFoldDB" id="A0ABD3QJ42"/>
<dbReference type="Proteomes" id="UP001516023">
    <property type="component" value="Unassembled WGS sequence"/>
</dbReference>
<evidence type="ECO:0000313" key="4">
    <source>
        <dbReference type="Proteomes" id="UP001516023"/>
    </source>
</evidence>
<evidence type="ECO:0000256" key="1">
    <source>
        <dbReference type="SAM" id="Coils"/>
    </source>
</evidence>
<keyword evidence="4" id="KW-1185">Reference proteome</keyword>
<keyword evidence="1" id="KW-0175">Coiled coil</keyword>
<protein>
    <recommendedName>
        <fullName evidence="5">DDE Tnp4 domain-containing protein</fullName>
    </recommendedName>
</protein>
<evidence type="ECO:0000256" key="2">
    <source>
        <dbReference type="SAM" id="MobiDB-lite"/>
    </source>
</evidence>
<comment type="caution">
    <text evidence="3">The sequence shown here is derived from an EMBL/GenBank/DDBJ whole genome shotgun (WGS) entry which is preliminary data.</text>
</comment>
<organism evidence="3 4">
    <name type="scientific">Cyclotella cryptica</name>
    <dbReference type="NCBI Taxonomy" id="29204"/>
    <lineage>
        <taxon>Eukaryota</taxon>
        <taxon>Sar</taxon>
        <taxon>Stramenopiles</taxon>
        <taxon>Ochrophyta</taxon>
        <taxon>Bacillariophyta</taxon>
        <taxon>Coscinodiscophyceae</taxon>
        <taxon>Thalassiosirophycidae</taxon>
        <taxon>Stephanodiscales</taxon>
        <taxon>Stephanodiscaceae</taxon>
        <taxon>Cyclotella</taxon>
    </lineage>
</organism>
<dbReference type="EMBL" id="JABMIG020000033">
    <property type="protein sequence ID" value="KAL3800315.1"/>
    <property type="molecule type" value="Genomic_DNA"/>
</dbReference>
<name>A0ABD3QJ42_9STRA</name>
<sequence length="316" mass="35997">MEQSSIGCAGNVRTKGRDRELHNSPDSIQCLQDQVKELQLENKRNMELIRSLESEVDMLRKQQCAKKCENSVKSASQAAKQCTAAQTDSNNLLSVGLELVGFDKSRQRKAGVKLNFDRFRSNFGIDPVAIVALAEALNAKYDDVDTQHLLMTLNFFKHYLSEHIICGLQYEFALAIRRNQLVWMNGPIPAGSQHDLTFFRGGTKKQGKENWDKSAQYFQMPPGKKAIGDSGYGGLRDKLTVSSRAHPKEFREFIARVKNQQESFNARLKFFDILTKRFRRGVSTEDKLEQHKTCTEAICVLVQFDMENIHPLFEVE</sequence>
<evidence type="ECO:0000313" key="3">
    <source>
        <dbReference type="EMBL" id="KAL3800315.1"/>
    </source>
</evidence>
<reference evidence="3 4" key="1">
    <citation type="journal article" date="2020" name="G3 (Bethesda)">
        <title>Improved Reference Genome for Cyclotella cryptica CCMP332, a Model for Cell Wall Morphogenesis, Salinity Adaptation, and Lipid Production in Diatoms (Bacillariophyta).</title>
        <authorList>
            <person name="Roberts W.R."/>
            <person name="Downey K.M."/>
            <person name="Ruck E.C."/>
            <person name="Traller J.C."/>
            <person name="Alverson A.J."/>
        </authorList>
    </citation>
    <scope>NUCLEOTIDE SEQUENCE [LARGE SCALE GENOMIC DNA]</scope>
    <source>
        <strain evidence="3 4">CCMP332</strain>
    </source>
</reference>
<feature type="coiled-coil region" evidence="1">
    <location>
        <begin position="28"/>
        <end position="62"/>
    </location>
</feature>
<feature type="region of interest" description="Disordered" evidence="2">
    <location>
        <begin position="1"/>
        <end position="24"/>
    </location>
</feature>